<keyword evidence="1" id="KW-0624">Polysaccharide degradation</keyword>
<evidence type="ECO:0000256" key="1">
    <source>
        <dbReference type="ARBA" id="ARBA00023326"/>
    </source>
</evidence>
<dbReference type="Proteomes" id="UP001050808">
    <property type="component" value="Unassembled WGS sequence"/>
</dbReference>
<dbReference type="RefSeq" id="WP_189959285.1">
    <property type="nucleotide sequence ID" value="NZ_BMUA01000001.1"/>
</dbReference>
<comment type="caution">
    <text evidence="2">The sequence shown here is derived from an EMBL/GenBank/DDBJ whole genome shotgun (WGS) entry which is preliminary data.</text>
</comment>
<keyword evidence="1" id="KW-0119">Carbohydrate metabolism</keyword>
<name>A0ABQ3QRX6_9ACTN</name>
<dbReference type="EMBL" id="BNDY01000017">
    <property type="protein sequence ID" value="GHI40032.1"/>
    <property type="molecule type" value="Genomic_DNA"/>
</dbReference>
<proteinExistence type="predicted"/>
<dbReference type="SUPFAM" id="SSF101898">
    <property type="entry name" value="NHL repeat"/>
    <property type="match status" value="1"/>
</dbReference>
<protein>
    <submittedName>
        <fullName evidence="2">Uncharacterized protein</fullName>
    </submittedName>
</protein>
<gene>
    <name evidence="2" type="ORF">Sviol_44400</name>
</gene>
<reference evidence="2" key="1">
    <citation type="submission" date="2024-05" db="EMBL/GenBank/DDBJ databases">
        <title>Whole genome shotgun sequence of Streptomyces violascens NBRC 12920.</title>
        <authorList>
            <person name="Komaki H."/>
            <person name="Tamura T."/>
        </authorList>
    </citation>
    <scope>NUCLEOTIDE SEQUENCE</scope>
    <source>
        <strain evidence="2">NBRC 12920</strain>
    </source>
</reference>
<evidence type="ECO:0000313" key="2">
    <source>
        <dbReference type="EMBL" id="GHI40032.1"/>
    </source>
</evidence>
<dbReference type="Gene3D" id="2.60.40.290">
    <property type="match status" value="1"/>
</dbReference>
<keyword evidence="3" id="KW-1185">Reference proteome</keyword>
<organism evidence="2 3">
    <name type="scientific">Streptomyces violascens</name>
    <dbReference type="NCBI Taxonomy" id="67381"/>
    <lineage>
        <taxon>Bacteria</taxon>
        <taxon>Bacillati</taxon>
        <taxon>Actinomycetota</taxon>
        <taxon>Actinomycetes</taxon>
        <taxon>Kitasatosporales</taxon>
        <taxon>Streptomycetaceae</taxon>
        <taxon>Streptomyces</taxon>
    </lineage>
</organism>
<evidence type="ECO:0000313" key="3">
    <source>
        <dbReference type="Proteomes" id="UP001050808"/>
    </source>
</evidence>
<dbReference type="InterPro" id="IPR012291">
    <property type="entry name" value="CBM2_carb-bd_dom_sf"/>
</dbReference>
<accession>A0ABQ3QRX6</accession>
<sequence length="548" mass="59255">MAEQYVYLAVGRTDTRIFRFDPVQWDVQVYDKVATFPDGYASMGRLDDRLYALSKNNLVIIDLEKGGVPDTQFIQEFEDQGWFCGDVTPGGKTLFACAGPGTPVYEIDLSSATATAGNVAGGGRWDDWAYHPVDGRLYGVEGDNGDLLYFDESKSPVKQLLKTGVFPPAERSASGGRKSYSAVFFSEDGMFYAIDSKGNANALDLTASSASQPITPDRIDASHRLSNTPLPVDDLEVMNAAGIIAKITPLDPPVVTEPHDHAQSEPNQVIKGTVTADEGIDAVKVFEVIDDAPRLLGPAILTGTGWEYRPGQPWPEGEHTVQAVAYIGRRDSKPATVTFTVVPVAPPVIKDPKDTTTVDVDQVISGTMADGVDKVSLSEGDTALGNAALGTGTWTYASADAWSEGEHIVQAVAHKGDRESRPAIVHFTAKDPNLKVTQHHEGHWKKVWDKDPYIYSFTLTVQAKRTRVTLWTISFDVPANTTVDPDWAARFAFTVVSDGSNGTVELQNQDPKQTIDPGSPLPLNVQVLFPGENTAYETLGGLSAHEGN</sequence>